<evidence type="ECO:0000256" key="1">
    <source>
        <dbReference type="SAM" id="MobiDB-lite"/>
    </source>
</evidence>
<organism evidence="2 4">
    <name type="scientific">Didymodactylos carnosus</name>
    <dbReference type="NCBI Taxonomy" id="1234261"/>
    <lineage>
        <taxon>Eukaryota</taxon>
        <taxon>Metazoa</taxon>
        <taxon>Spiralia</taxon>
        <taxon>Gnathifera</taxon>
        <taxon>Rotifera</taxon>
        <taxon>Eurotatoria</taxon>
        <taxon>Bdelloidea</taxon>
        <taxon>Philodinida</taxon>
        <taxon>Philodinidae</taxon>
        <taxon>Didymodactylos</taxon>
    </lineage>
</organism>
<gene>
    <name evidence="2" type="ORF">GPM918_LOCUS31964</name>
    <name evidence="3" type="ORF">SRO942_LOCUS32619</name>
</gene>
<accession>A0A815J1N6</accession>
<dbReference type="GO" id="GO:0003676">
    <property type="term" value="F:nucleic acid binding"/>
    <property type="evidence" value="ECO:0007669"/>
    <property type="project" value="InterPro"/>
</dbReference>
<sequence length="267" mass="31746">MQKIAILYNDRKTDWRDQLPFVAFNYNTSIHAITKQIPFEMMFGLPAMLPFNHQDPNVVVSQDPEHLLKLNSITSSSISQARENIVKHQKQYKERYDKNRSNPKYLIKDLVLFRTLNPPIKDDHYEKYQKSLLFKFNRLYHRQNRPRPRQPPPVNEPYVRAEDRLPPTSRLALDLPQADRSSSSLSHYRDRSTSSSNHYKDRPLSSTSYRHRHHKKQTTPIMRRAPNDRRHYPYRAYVFKRHKIHMGDESSAFEAAEFEGTNKKEGE</sequence>
<dbReference type="EMBL" id="CAJNOQ010016031">
    <property type="protein sequence ID" value="CAF1373326.1"/>
    <property type="molecule type" value="Genomic_DNA"/>
</dbReference>
<comment type="caution">
    <text evidence="2">The sequence shown here is derived from an EMBL/GenBank/DDBJ whole genome shotgun (WGS) entry which is preliminary data.</text>
</comment>
<dbReference type="Proteomes" id="UP000681722">
    <property type="component" value="Unassembled WGS sequence"/>
</dbReference>
<reference evidence="2" key="1">
    <citation type="submission" date="2021-02" db="EMBL/GenBank/DDBJ databases">
        <authorList>
            <person name="Nowell W R."/>
        </authorList>
    </citation>
    <scope>NUCLEOTIDE SEQUENCE</scope>
</reference>
<keyword evidence="4" id="KW-1185">Reference proteome</keyword>
<protein>
    <submittedName>
        <fullName evidence="2">Uncharacterized protein</fullName>
    </submittedName>
</protein>
<evidence type="ECO:0000313" key="3">
    <source>
        <dbReference type="EMBL" id="CAF4261595.1"/>
    </source>
</evidence>
<dbReference type="EMBL" id="CAJOBC010076913">
    <property type="protein sequence ID" value="CAF4261595.1"/>
    <property type="molecule type" value="Genomic_DNA"/>
</dbReference>
<proteinExistence type="predicted"/>
<evidence type="ECO:0000313" key="4">
    <source>
        <dbReference type="Proteomes" id="UP000663829"/>
    </source>
</evidence>
<evidence type="ECO:0000313" key="2">
    <source>
        <dbReference type="EMBL" id="CAF1373326.1"/>
    </source>
</evidence>
<feature type="region of interest" description="Disordered" evidence="1">
    <location>
        <begin position="167"/>
        <end position="228"/>
    </location>
</feature>
<dbReference type="Proteomes" id="UP000663829">
    <property type="component" value="Unassembled WGS sequence"/>
</dbReference>
<dbReference type="OrthoDB" id="775972at2759"/>
<dbReference type="InterPro" id="IPR036397">
    <property type="entry name" value="RNaseH_sf"/>
</dbReference>
<dbReference type="Gene3D" id="3.30.420.10">
    <property type="entry name" value="Ribonuclease H-like superfamily/Ribonuclease H"/>
    <property type="match status" value="1"/>
</dbReference>
<name>A0A815J1N6_9BILA</name>
<feature type="compositionally biased region" description="Basic and acidic residues" evidence="1">
    <location>
        <begin position="187"/>
        <end position="203"/>
    </location>
</feature>
<dbReference type="AlphaFoldDB" id="A0A815J1N6"/>